<dbReference type="PROSITE" id="PS51892">
    <property type="entry name" value="SUBTILASE"/>
    <property type="match status" value="1"/>
</dbReference>
<name>A0ABP8AUF5_9MICO</name>
<sequence length="1120" mass="113050">MNPRSARRWRTLVTGVASCAVLVSLGMSAPGLAATGAPAAPVATPHADAAKLKLAPELQSAPGTKRSTVFVQLSGDGAVDAGTAGAAKTRRSDVSKAAGAAFAAAKAKDAKAAQLFTVSNAVPGFAVTADSAGIDAIAARTDVVKITPLTPKTLENASTAQLTKAVNEWQAGNLGKSVKVGIIDTGVDYTHADFGGAGTVAAWDAAHADSAGAFTPTAKVVGGYDFVGDDYDANPQNATYQPIPHPDTNPLDCNSHGTHVAGTIGGYGVNADGSTFRGDYGSLTSDDLYDMKVGPGMAPLASLYALKVFGCAGSTDEVIPALDWALDPNGDGDFSDHLDIVNMSLGSDYAPADDPENAVIDTLAAHGVLPVIAMGNAGDITDAGGSPGNAVRSVAVASTVDAYQLRDGIKVNAPADLAGTADGQFSIAYPWLGSSPVTAQVVASPADNADGCAAYSATDAAAIAGKIVWQYWDDNDSTRACGSAARGANAAAAGAVGAIFTSQLDVFAAGITGDPTIPIIQLPKAQTDRLQPAVDAGTLNVTFDPALQASVQSVTPAISDTLSSFSSRGTHGSIGVVKPDLAAPGDTIASAGMGSGSGVLVDSGTSMATPNVAGIAALVKVAHPKWTTEQLKADLMNTAGHDVYAGDGQTGPIYGPARVGAGRVDAKAAVDNDLLVYDKDTAGAVSASFGVITAPVTSKTVTQKRTLTVQNTGRSAKTVSLSYEAITAEPGVRYTVSPSRLTVGAGRSATATVTVTVTPSQLKKTIDPTQDPEAGIGVPRSFVSDASGRVLVAEAGKTALRVPVYAAAKPTSATSTKVVTSGRGSSATSSFAISGRGFDQGSGTEKFQSLASVLTLGATSPRESACTDTQTSGCLGVPSDGAGDLRYVGAGSSPSASGSYADGWLYFGVNTWGQGATIGHDVVPYVDIDTTGDGVPDYEVAALYYDSTDVPVAELFDYATGALVDIEPINVNWGDVDTNEYDTDTLLIPVWPAAIGVTDDATSFPITYAVGTAGSYTSGDIDRSAAVTYDVVDPAVSVTSPLYADQAGTSIPFRLGADATSATKALVLHLHGAPGKRAEVVSLSGGSHKPTPPGKKHGKGSLPPHSKWGYPHFGGGHSRG</sequence>
<dbReference type="PANTHER" id="PTHR43806:SF11">
    <property type="entry name" value="CEREVISIN-RELATED"/>
    <property type="match status" value="1"/>
</dbReference>
<keyword evidence="4 10" id="KW-0732">Signal</keyword>
<keyword evidence="3 7" id="KW-0645">Protease</keyword>
<dbReference type="InterPro" id="IPR050131">
    <property type="entry name" value="Peptidase_S8_subtilisin-like"/>
</dbReference>
<accession>A0ABP8AUF5</accession>
<keyword evidence="5 7" id="KW-0378">Hydrolase</keyword>
<evidence type="ECO:0000256" key="4">
    <source>
        <dbReference type="ARBA" id="ARBA00022729"/>
    </source>
</evidence>
<feature type="active site" description="Charge relay system" evidence="7">
    <location>
        <position position="256"/>
    </location>
</feature>
<dbReference type="CDD" id="cd07474">
    <property type="entry name" value="Peptidases_S8_subtilisin_Vpr-like"/>
    <property type="match status" value="1"/>
</dbReference>
<dbReference type="PRINTS" id="PR00723">
    <property type="entry name" value="SUBTILISIN"/>
</dbReference>
<dbReference type="PROSITE" id="PS00138">
    <property type="entry name" value="SUBTILASE_SER"/>
    <property type="match status" value="1"/>
</dbReference>
<dbReference type="InterPro" id="IPR000209">
    <property type="entry name" value="Peptidase_S8/S53_dom"/>
</dbReference>
<dbReference type="PROSITE" id="PS00137">
    <property type="entry name" value="SUBTILASE_HIS"/>
    <property type="match status" value="1"/>
</dbReference>
<comment type="similarity">
    <text evidence="1 7 8">Belongs to the peptidase S8 family.</text>
</comment>
<keyword evidence="2" id="KW-0964">Secreted</keyword>
<evidence type="ECO:0000256" key="8">
    <source>
        <dbReference type="RuleBase" id="RU003355"/>
    </source>
</evidence>
<feature type="active site" description="Charge relay system" evidence="7">
    <location>
        <position position="606"/>
    </location>
</feature>
<evidence type="ECO:0000256" key="3">
    <source>
        <dbReference type="ARBA" id="ARBA00022670"/>
    </source>
</evidence>
<dbReference type="RefSeq" id="WP_344776545.1">
    <property type="nucleotide sequence ID" value="NZ_BAABBX010000015.1"/>
</dbReference>
<dbReference type="InterPro" id="IPR015500">
    <property type="entry name" value="Peptidase_S8_subtilisin-rel"/>
</dbReference>
<gene>
    <name evidence="13" type="ORF">GCM10022288_20640</name>
</gene>
<dbReference type="Proteomes" id="UP001500213">
    <property type="component" value="Unassembled WGS sequence"/>
</dbReference>
<dbReference type="PROSITE" id="PS00136">
    <property type="entry name" value="SUBTILASE_ASP"/>
    <property type="match status" value="1"/>
</dbReference>
<dbReference type="InterPro" id="IPR036852">
    <property type="entry name" value="Peptidase_S8/S53_dom_sf"/>
</dbReference>
<evidence type="ECO:0000256" key="10">
    <source>
        <dbReference type="SAM" id="SignalP"/>
    </source>
</evidence>
<evidence type="ECO:0000256" key="6">
    <source>
        <dbReference type="ARBA" id="ARBA00022825"/>
    </source>
</evidence>
<evidence type="ECO:0000259" key="12">
    <source>
        <dbReference type="Pfam" id="PF02225"/>
    </source>
</evidence>
<evidence type="ECO:0000256" key="1">
    <source>
        <dbReference type="ARBA" id="ARBA00011073"/>
    </source>
</evidence>
<evidence type="ECO:0000259" key="11">
    <source>
        <dbReference type="Pfam" id="PF00082"/>
    </source>
</evidence>
<dbReference type="SUPFAM" id="SSF52743">
    <property type="entry name" value="Subtilisin-like"/>
    <property type="match status" value="1"/>
</dbReference>
<evidence type="ECO:0000256" key="2">
    <source>
        <dbReference type="ARBA" id="ARBA00022512"/>
    </source>
</evidence>
<keyword evidence="14" id="KW-1185">Reference proteome</keyword>
<dbReference type="InterPro" id="IPR034213">
    <property type="entry name" value="S8_Vpr-like"/>
</dbReference>
<dbReference type="InterPro" id="IPR023828">
    <property type="entry name" value="Peptidase_S8_Ser-AS"/>
</dbReference>
<dbReference type="EMBL" id="BAABBX010000015">
    <property type="protein sequence ID" value="GAA4190804.1"/>
    <property type="molecule type" value="Genomic_DNA"/>
</dbReference>
<feature type="active site" description="Charge relay system" evidence="7">
    <location>
        <position position="184"/>
    </location>
</feature>
<evidence type="ECO:0000256" key="9">
    <source>
        <dbReference type="SAM" id="MobiDB-lite"/>
    </source>
</evidence>
<dbReference type="InterPro" id="IPR023827">
    <property type="entry name" value="Peptidase_S8_Asp-AS"/>
</dbReference>
<dbReference type="Gene3D" id="3.40.50.200">
    <property type="entry name" value="Peptidase S8/S53 domain"/>
    <property type="match status" value="1"/>
</dbReference>
<feature type="region of interest" description="Disordered" evidence="9">
    <location>
        <begin position="1079"/>
        <end position="1120"/>
    </location>
</feature>
<dbReference type="InterPro" id="IPR003137">
    <property type="entry name" value="PA_domain"/>
</dbReference>
<dbReference type="InterPro" id="IPR022398">
    <property type="entry name" value="Peptidase_S8_His-AS"/>
</dbReference>
<feature type="domain" description="PA" evidence="12">
    <location>
        <begin position="437"/>
        <end position="529"/>
    </location>
</feature>
<dbReference type="Pfam" id="PF02225">
    <property type="entry name" value="PA"/>
    <property type="match status" value="1"/>
</dbReference>
<dbReference type="Pfam" id="PF00082">
    <property type="entry name" value="Peptidase_S8"/>
    <property type="match status" value="1"/>
</dbReference>
<evidence type="ECO:0000256" key="5">
    <source>
        <dbReference type="ARBA" id="ARBA00022801"/>
    </source>
</evidence>
<dbReference type="Gene3D" id="3.50.30.30">
    <property type="match status" value="1"/>
</dbReference>
<dbReference type="PANTHER" id="PTHR43806">
    <property type="entry name" value="PEPTIDASE S8"/>
    <property type="match status" value="1"/>
</dbReference>
<reference evidence="14" key="1">
    <citation type="journal article" date="2019" name="Int. J. Syst. Evol. Microbiol.">
        <title>The Global Catalogue of Microorganisms (GCM) 10K type strain sequencing project: providing services to taxonomists for standard genome sequencing and annotation.</title>
        <authorList>
            <consortium name="The Broad Institute Genomics Platform"/>
            <consortium name="The Broad Institute Genome Sequencing Center for Infectious Disease"/>
            <person name="Wu L."/>
            <person name="Ma J."/>
        </authorList>
    </citation>
    <scope>NUCLEOTIDE SEQUENCE [LARGE SCALE GENOMIC DNA]</scope>
    <source>
        <strain evidence="14">JCM 17593</strain>
    </source>
</reference>
<evidence type="ECO:0000313" key="13">
    <source>
        <dbReference type="EMBL" id="GAA4190804.1"/>
    </source>
</evidence>
<comment type="caution">
    <text evidence="13">The sequence shown here is derived from an EMBL/GenBank/DDBJ whole genome shotgun (WGS) entry which is preliminary data.</text>
</comment>
<proteinExistence type="inferred from homology"/>
<feature type="domain" description="Peptidase S8/S53" evidence="11">
    <location>
        <begin position="175"/>
        <end position="643"/>
    </location>
</feature>
<organism evidence="13 14">
    <name type="scientific">Gryllotalpicola kribbensis</name>
    <dbReference type="NCBI Taxonomy" id="993084"/>
    <lineage>
        <taxon>Bacteria</taxon>
        <taxon>Bacillati</taxon>
        <taxon>Actinomycetota</taxon>
        <taxon>Actinomycetes</taxon>
        <taxon>Micrococcales</taxon>
        <taxon>Microbacteriaceae</taxon>
        <taxon>Gryllotalpicola</taxon>
    </lineage>
</organism>
<feature type="signal peptide" evidence="10">
    <location>
        <begin position="1"/>
        <end position="33"/>
    </location>
</feature>
<keyword evidence="2" id="KW-0134">Cell wall</keyword>
<keyword evidence="6 7" id="KW-0720">Serine protease</keyword>
<evidence type="ECO:0000256" key="7">
    <source>
        <dbReference type="PROSITE-ProRule" id="PRU01240"/>
    </source>
</evidence>
<protein>
    <submittedName>
        <fullName evidence="13">S8 family serine peptidase</fullName>
    </submittedName>
</protein>
<evidence type="ECO:0000313" key="14">
    <source>
        <dbReference type="Proteomes" id="UP001500213"/>
    </source>
</evidence>
<feature type="chain" id="PRO_5046847620" evidence="10">
    <location>
        <begin position="34"/>
        <end position="1120"/>
    </location>
</feature>